<evidence type="ECO:0000313" key="1">
    <source>
        <dbReference type="EMBL" id="KAH3798216.1"/>
    </source>
</evidence>
<evidence type="ECO:0000313" key="2">
    <source>
        <dbReference type="Proteomes" id="UP000828390"/>
    </source>
</evidence>
<reference evidence="1" key="1">
    <citation type="journal article" date="2019" name="bioRxiv">
        <title>The Genome of the Zebra Mussel, Dreissena polymorpha: A Resource for Invasive Species Research.</title>
        <authorList>
            <person name="McCartney M.A."/>
            <person name="Auch B."/>
            <person name="Kono T."/>
            <person name="Mallez S."/>
            <person name="Zhang Y."/>
            <person name="Obille A."/>
            <person name="Becker A."/>
            <person name="Abrahante J.E."/>
            <person name="Garbe J."/>
            <person name="Badalamenti J.P."/>
            <person name="Herman A."/>
            <person name="Mangelson H."/>
            <person name="Liachko I."/>
            <person name="Sullivan S."/>
            <person name="Sone E.D."/>
            <person name="Koren S."/>
            <person name="Silverstein K.A.T."/>
            <person name="Beckman K.B."/>
            <person name="Gohl D.M."/>
        </authorList>
    </citation>
    <scope>NUCLEOTIDE SEQUENCE</scope>
    <source>
        <strain evidence="1">Duluth1</strain>
        <tissue evidence="1">Whole animal</tissue>
    </source>
</reference>
<accession>A0A9D4J3B6</accession>
<keyword evidence="2" id="KW-1185">Reference proteome</keyword>
<organism evidence="1 2">
    <name type="scientific">Dreissena polymorpha</name>
    <name type="common">Zebra mussel</name>
    <name type="synonym">Mytilus polymorpha</name>
    <dbReference type="NCBI Taxonomy" id="45954"/>
    <lineage>
        <taxon>Eukaryota</taxon>
        <taxon>Metazoa</taxon>
        <taxon>Spiralia</taxon>
        <taxon>Lophotrochozoa</taxon>
        <taxon>Mollusca</taxon>
        <taxon>Bivalvia</taxon>
        <taxon>Autobranchia</taxon>
        <taxon>Heteroconchia</taxon>
        <taxon>Euheterodonta</taxon>
        <taxon>Imparidentia</taxon>
        <taxon>Neoheterodontei</taxon>
        <taxon>Myida</taxon>
        <taxon>Dreissenoidea</taxon>
        <taxon>Dreissenidae</taxon>
        <taxon>Dreissena</taxon>
    </lineage>
</organism>
<sequence length="69" mass="7548">MLNAQLNDKLCPKNTFNGRMSSAVDGGRICASNATCKEFCFDIASSNCYVIDTAVAVTNECFFKPSHLY</sequence>
<dbReference type="AlphaFoldDB" id="A0A9D4J3B6"/>
<dbReference type="EMBL" id="JAIWYP010000007">
    <property type="protein sequence ID" value="KAH3798216.1"/>
    <property type="molecule type" value="Genomic_DNA"/>
</dbReference>
<dbReference type="Proteomes" id="UP000828390">
    <property type="component" value="Unassembled WGS sequence"/>
</dbReference>
<protein>
    <submittedName>
        <fullName evidence="1">Uncharacterized protein</fullName>
    </submittedName>
</protein>
<reference evidence="1" key="2">
    <citation type="submission" date="2020-11" db="EMBL/GenBank/DDBJ databases">
        <authorList>
            <person name="McCartney M.A."/>
            <person name="Auch B."/>
            <person name="Kono T."/>
            <person name="Mallez S."/>
            <person name="Becker A."/>
            <person name="Gohl D.M."/>
            <person name="Silverstein K.A.T."/>
            <person name="Koren S."/>
            <person name="Bechman K.B."/>
            <person name="Herman A."/>
            <person name="Abrahante J.E."/>
            <person name="Garbe J."/>
        </authorList>
    </citation>
    <scope>NUCLEOTIDE SEQUENCE</scope>
    <source>
        <strain evidence="1">Duluth1</strain>
        <tissue evidence="1">Whole animal</tissue>
    </source>
</reference>
<comment type="caution">
    <text evidence="1">The sequence shown here is derived from an EMBL/GenBank/DDBJ whole genome shotgun (WGS) entry which is preliminary data.</text>
</comment>
<gene>
    <name evidence="1" type="ORF">DPMN_151810</name>
</gene>
<proteinExistence type="predicted"/>
<name>A0A9D4J3B6_DREPO</name>